<dbReference type="CDD" id="cd01335">
    <property type="entry name" value="Radical_SAM"/>
    <property type="match status" value="1"/>
</dbReference>
<keyword evidence="8" id="KW-1185">Reference proteome</keyword>
<comment type="caution">
    <text evidence="7">The sequence shown here is derived from an EMBL/GenBank/DDBJ whole genome shotgun (WGS) entry which is preliminary data.</text>
</comment>
<protein>
    <submittedName>
        <fullName evidence="7">Hopanoid biosynthesis associated radical SAM protein HpnJ</fullName>
    </submittedName>
</protein>
<comment type="cofactor">
    <cofactor evidence="1">
        <name>[4Fe-4S] cluster</name>
        <dbReference type="ChEBI" id="CHEBI:49883"/>
    </cofactor>
</comment>
<keyword evidence="3" id="KW-0479">Metal-binding</keyword>
<sequence>MKRTLFLQGPSFDGFDGGAGARYQMKREVKSFWYPTWIAQPAAMIEGSKLIDAPAHDLSWDDIAHEFDDRDLVIMHTSTPSFRQDVQTAELIKARNPNITVVFVGAKVMIEDEKSLMASPAIDLVCREEYDFTCVDLANGLPLEQIDGITYRGPDGAIIRNKDRAPIEDMDVLPMVSPIYKRDLDMTKYFGGYQRHPYVSFYTGRGCKSRCTFCLWPQTISGHRYRHRSVAKVIEEVKYILREMPETKEIFFDDDTLADAHDFVIELSGELRKLGFGTKGFDKTWGCNAKANVPYKVLKAMKEGGCRVLLVGYESGNQQILHNIKKGLRTDVARQFTKDAHSLGLTIHGTFILGLPGETLDTIEETIRYAIELNPHTIQVSLAAPYPGTFLYKQATENGWFDGTDHLLTDGGNQIAQLSYPHLSSAVIFDKVEEFYRRYYFRPSKIAAIVGEMLRDWDMLKRRLREGVEFFDFLRRRKEAA</sequence>
<dbReference type="SFLD" id="SFLDF00404">
    <property type="entry name" value="hopanetetrol_cyclitol_ether_sy"/>
    <property type="match status" value="1"/>
</dbReference>
<dbReference type="SMART" id="SM00729">
    <property type="entry name" value="Elp3"/>
    <property type="match status" value="1"/>
</dbReference>
<dbReference type="Gene3D" id="3.80.30.20">
    <property type="entry name" value="tm_1862 like domain"/>
    <property type="match status" value="1"/>
</dbReference>
<evidence type="ECO:0000256" key="2">
    <source>
        <dbReference type="ARBA" id="ARBA00022691"/>
    </source>
</evidence>
<name>A0ABW9XHA4_9SPHN</name>
<dbReference type="InterPro" id="IPR023404">
    <property type="entry name" value="rSAM_horseshoe"/>
</dbReference>
<dbReference type="InterPro" id="IPR051198">
    <property type="entry name" value="BchE-like"/>
</dbReference>
<keyword evidence="2" id="KW-0949">S-adenosyl-L-methionine</keyword>
<keyword evidence="5" id="KW-0411">Iron-sulfur</keyword>
<gene>
    <name evidence="7" type="primary">hpnJ</name>
    <name evidence="7" type="ORF">GTZ99_14960</name>
</gene>
<evidence type="ECO:0000259" key="6">
    <source>
        <dbReference type="PROSITE" id="PS51918"/>
    </source>
</evidence>
<evidence type="ECO:0000256" key="5">
    <source>
        <dbReference type="ARBA" id="ARBA00023014"/>
    </source>
</evidence>
<dbReference type="PANTHER" id="PTHR43409">
    <property type="entry name" value="ANAEROBIC MAGNESIUM-PROTOPORPHYRIN IX MONOMETHYL ESTER CYCLASE-RELATED"/>
    <property type="match status" value="1"/>
</dbReference>
<dbReference type="SUPFAM" id="SSF102114">
    <property type="entry name" value="Radical SAM enzymes"/>
    <property type="match status" value="1"/>
</dbReference>
<dbReference type="Proteomes" id="UP000753724">
    <property type="component" value="Unassembled WGS sequence"/>
</dbReference>
<organism evidence="7 8">
    <name type="scientific">Novosphingobium ovatum</name>
    <dbReference type="NCBI Taxonomy" id="1908523"/>
    <lineage>
        <taxon>Bacteria</taxon>
        <taxon>Pseudomonadati</taxon>
        <taxon>Pseudomonadota</taxon>
        <taxon>Alphaproteobacteria</taxon>
        <taxon>Sphingomonadales</taxon>
        <taxon>Sphingomonadaceae</taxon>
        <taxon>Novosphingobium</taxon>
    </lineage>
</organism>
<reference evidence="8" key="1">
    <citation type="submission" date="2020-01" db="EMBL/GenBank/DDBJ databases">
        <title>Sphingomonas sp. strain CSW-10.</title>
        <authorList>
            <person name="Chen W.-M."/>
        </authorList>
    </citation>
    <scope>NUCLEOTIDE SEQUENCE [LARGE SCALE GENOMIC DNA]</scope>
    <source>
        <strain evidence="8">FSY-8</strain>
    </source>
</reference>
<dbReference type="InterPro" id="IPR034466">
    <property type="entry name" value="Methyltransferase_Class_B"/>
</dbReference>
<evidence type="ECO:0000313" key="7">
    <source>
        <dbReference type="EMBL" id="NBC37853.1"/>
    </source>
</evidence>
<evidence type="ECO:0000256" key="3">
    <source>
        <dbReference type="ARBA" id="ARBA00022723"/>
    </source>
</evidence>
<evidence type="ECO:0000256" key="1">
    <source>
        <dbReference type="ARBA" id="ARBA00001966"/>
    </source>
</evidence>
<keyword evidence="4" id="KW-0408">Iron</keyword>
<dbReference type="RefSeq" id="WP_161720306.1">
    <property type="nucleotide sequence ID" value="NZ_JAAAPO010000006.1"/>
</dbReference>
<dbReference type="EMBL" id="JAAAPO010000006">
    <property type="protein sequence ID" value="NBC37853.1"/>
    <property type="molecule type" value="Genomic_DNA"/>
</dbReference>
<dbReference type="InterPro" id="IPR017834">
    <property type="entry name" value="Hopanoid_synth-assoc_rSAM_HpnJ"/>
</dbReference>
<dbReference type="SFLD" id="SFLDG01123">
    <property type="entry name" value="methyltransferase_(Class_B)"/>
    <property type="match status" value="1"/>
</dbReference>
<dbReference type="NCBIfam" id="TIGR03471">
    <property type="entry name" value="HpnJ"/>
    <property type="match status" value="1"/>
</dbReference>
<dbReference type="PROSITE" id="PS51918">
    <property type="entry name" value="RADICAL_SAM"/>
    <property type="match status" value="1"/>
</dbReference>
<dbReference type="PANTHER" id="PTHR43409:SF16">
    <property type="entry name" value="SLR0320 PROTEIN"/>
    <property type="match status" value="1"/>
</dbReference>
<evidence type="ECO:0000313" key="8">
    <source>
        <dbReference type="Proteomes" id="UP000753724"/>
    </source>
</evidence>
<evidence type="ECO:0000256" key="4">
    <source>
        <dbReference type="ARBA" id="ARBA00023004"/>
    </source>
</evidence>
<feature type="domain" description="Radical SAM core" evidence="6">
    <location>
        <begin position="191"/>
        <end position="421"/>
    </location>
</feature>
<dbReference type="Gene3D" id="3.40.50.280">
    <property type="entry name" value="Cobalamin-binding domain"/>
    <property type="match status" value="1"/>
</dbReference>
<accession>A0ABW9XHA4</accession>
<dbReference type="InterPro" id="IPR058240">
    <property type="entry name" value="rSAM_sf"/>
</dbReference>
<proteinExistence type="predicted"/>
<dbReference type="InterPro" id="IPR007197">
    <property type="entry name" value="rSAM"/>
</dbReference>
<dbReference type="Pfam" id="PF04055">
    <property type="entry name" value="Radical_SAM"/>
    <property type="match status" value="1"/>
</dbReference>
<dbReference type="InterPro" id="IPR006638">
    <property type="entry name" value="Elp3/MiaA/NifB-like_rSAM"/>
</dbReference>
<dbReference type="SFLD" id="SFLDS00029">
    <property type="entry name" value="Radical_SAM"/>
    <property type="match status" value="1"/>
</dbReference>
<dbReference type="SFLD" id="SFLDG01082">
    <property type="entry name" value="B12-binding_domain_containing"/>
    <property type="match status" value="1"/>
</dbReference>